<accession>A0ABW3VR17</accession>
<dbReference type="SUPFAM" id="SSF54427">
    <property type="entry name" value="NTF2-like"/>
    <property type="match status" value="1"/>
</dbReference>
<dbReference type="CDD" id="cd22265">
    <property type="entry name" value="UDM1_RNF168"/>
    <property type="match status" value="1"/>
</dbReference>
<dbReference type="EMBL" id="JBHTMB010000267">
    <property type="protein sequence ID" value="MFD1237103.1"/>
    <property type="molecule type" value="Genomic_DNA"/>
</dbReference>
<dbReference type="InterPro" id="IPR037401">
    <property type="entry name" value="SnoaL-like"/>
</dbReference>
<organism evidence="2 3">
    <name type="scientific">Pseudonocardia benzenivorans</name>
    <dbReference type="NCBI Taxonomy" id="228005"/>
    <lineage>
        <taxon>Bacteria</taxon>
        <taxon>Bacillati</taxon>
        <taxon>Actinomycetota</taxon>
        <taxon>Actinomycetes</taxon>
        <taxon>Pseudonocardiales</taxon>
        <taxon>Pseudonocardiaceae</taxon>
        <taxon>Pseudonocardia</taxon>
    </lineage>
</organism>
<evidence type="ECO:0000313" key="2">
    <source>
        <dbReference type="EMBL" id="MFD1237103.1"/>
    </source>
</evidence>
<comment type="caution">
    <text evidence="2">The sequence shown here is derived from an EMBL/GenBank/DDBJ whole genome shotgun (WGS) entry which is preliminary data.</text>
</comment>
<dbReference type="InterPro" id="IPR032710">
    <property type="entry name" value="NTF2-like_dom_sf"/>
</dbReference>
<protein>
    <submittedName>
        <fullName evidence="2">YybH family protein</fullName>
    </submittedName>
</protein>
<feature type="domain" description="SnoaL-like" evidence="1">
    <location>
        <begin position="29"/>
        <end position="149"/>
    </location>
</feature>
<dbReference type="Proteomes" id="UP001597182">
    <property type="component" value="Unassembled WGS sequence"/>
</dbReference>
<evidence type="ECO:0000259" key="1">
    <source>
        <dbReference type="Pfam" id="PF13474"/>
    </source>
</evidence>
<proteinExistence type="predicted"/>
<evidence type="ECO:0000313" key="3">
    <source>
        <dbReference type="Proteomes" id="UP001597182"/>
    </source>
</evidence>
<dbReference type="Gene3D" id="3.10.450.50">
    <property type="match status" value="1"/>
</dbReference>
<dbReference type="Pfam" id="PF13474">
    <property type="entry name" value="SnoaL_3"/>
    <property type="match status" value="1"/>
</dbReference>
<reference evidence="3" key="1">
    <citation type="journal article" date="2019" name="Int. J. Syst. Evol. Microbiol.">
        <title>The Global Catalogue of Microorganisms (GCM) 10K type strain sequencing project: providing services to taxonomists for standard genome sequencing and annotation.</title>
        <authorList>
            <consortium name="The Broad Institute Genomics Platform"/>
            <consortium name="The Broad Institute Genome Sequencing Center for Infectious Disease"/>
            <person name="Wu L."/>
            <person name="Ma J."/>
        </authorList>
    </citation>
    <scope>NUCLEOTIDE SEQUENCE [LARGE SCALE GENOMIC DNA]</scope>
    <source>
        <strain evidence="3">CCUG 49018</strain>
    </source>
</reference>
<gene>
    <name evidence="2" type="ORF">ACFQ34_27775</name>
</gene>
<keyword evidence="3" id="KW-1185">Reference proteome</keyword>
<name>A0ABW3VR17_9PSEU</name>
<dbReference type="RefSeq" id="WP_346091883.1">
    <property type="nucleotide sequence ID" value="NZ_BAABKS010000043.1"/>
</dbReference>
<sequence>MTTSPATDQADTRADEAAVRAVLAEEAAVRALLAEEAEAMRTRDAELAVARYATDAMIFDLAPPLGRRGHAAAGVRAWLAGFDGPVTIETTELEVTVGGDLAFAHGLRRMSAVPAGAAEGFSFWYRATTCLRRVQGRWRVVHEHTSTPFHMDGSFRAATDLQP</sequence>